<sequence length="433" mass="44667">MPPRLPPPHRVDVAIASGGLLGGLLLMALGLSGGVYLGDLGPVVLPHVWTVTSLVAMAGAELLRRVAPGTALALGTAALAVDLCGGSLIATVLMYTDVVYAAVLYGPAPLARRLPSACGMVTVAATVVPLALLRTPESLFIGVMAALLTFAPAGTGAIVRNHREAAEAARLEAERTALLAELDRREAVVAERARMARELHDRVAGHLSAIAIHSTAALSLGDAAATDQALGVIRENSVRGLAEMRTLIELLRDAGGETEPTAAPTLDALDSLVERARSDAAVSGLEFALCDERPPGAAPLPAPVELAAYRIVQESLTNALKHAAPGEVTVRLAHDAEGPSAAGALEVSVTSPYDKRPGRRPRAPGSGMGVVGMRERVSVLGGTLQAGPRPGASGTVWRVRAVLPLGGTLSRNPDRNPDRNLDRNLDGKGASNR</sequence>
<dbReference type="InterPro" id="IPR050482">
    <property type="entry name" value="Sensor_HK_TwoCompSys"/>
</dbReference>
<evidence type="ECO:0000256" key="5">
    <source>
        <dbReference type="ARBA" id="ARBA00022741"/>
    </source>
</evidence>
<feature type="transmembrane region" description="Helical" evidence="11">
    <location>
        <begin position="70"/>
        <end position="94"/>
    </location>
</feature>
<keyword evidence="3" id="KW-0597">Phosphoprotein</keyword>
<feature type="transmembrane region" description="Helical" evidence="11">
    <location>
        <begin position="139"/>
        <end position="159"/>
    </location>
</feature>
<dbReference type="PANTHER" id="PTHR24421:SF10">
    <property type="entry name" value="NITRATE_NITRITE SENSOR PROTEIN NARQ"/>
    <property type="match status" value="1"/>
</dbReference>
<dbReference type="GO" id="GO:0005524">
    <property type="term" value="F:ATP binding"/>
    <property type="evidence" value="ECO:0007669"/>
    <property type="project" value="UniProtKB-KW"/>
</dbReference>
<feature type="transmembrane region" description="Helical" evidence="11">
    <location>
        <begin position="43"/>
        <end position="63"/>
    </location>
</feature>
<dbReference type="InterPro" id="IPR003594">
    <property type="entry name" value="HATPase_dom"/>
</dbReference>
<feature type="compositionally biased region" description="Basic and acidic residues" evidence="10">
    <location>
        <begin position="412"/>
        <end position="426"/>
    </location>
</feature>
<evidence type="ECO:0000256" key="6">
    <source>
        <dbReference type="ARBA" id="ARBA00022777"/>
    </source>
</evidence>
<comment type="catalytic activity">
    <reaction evidence="1">
        <text>ATP + protein L-histidine = ADP + protein N-phospho-L-histidine.</text>
        <dbReference type="EC" id="2.7.13.3"/>
    </reaction>
</comment>
<keyword evidence="9" id="KW-0175">Coiled coil</keyword>
<dbReference type="SUPFAM" id="SSF55874">
    <property type="entry name" value="ATPase domain of HSP90 chaperone/DNA topoisomerase II/histidine kinase"/>
    <property type="match status" value="1"/>
</dbReference>
<keyword evidence="8" id="KW-0902">Two-component regulatory system</keyword>
<dbReference type="AlphaFoldDB" id="A0A1R1SPJ0"/>
<dbReference type="InterPro" id="IPR011712">
    <property type="entry name" value="Sig_transdc_His_kin_sub3_dim/P"/>
</dbReference>
<dbReference type="CDD" id="cd16917">
    <property type="entry name" value="HATPase_UhpB-NarQ-NarX-like"/>
    <property type="match status" value="1"/>
</dbReference>
<dbReference type="Gene3D" id="3.30.565.10">
    <property type="entry name" value="Histidine kinase-like ATPase, C-terminal domain"/>
    <property type="match status" value="1"/>
</dbReference>
<feature type="transmembrane region" description="Helical" evidence="11">
    <location>
        <begin position="114"/>
        <end position="132"/>
    </location>
</feature>
<gene>
    <name evidence="14" type="ORF">SPAR_06590</name>
</gene>
<keyword evidence="4" id="KW-0808">Transferase</keyword>
<keyword evidence="11" id="KW-1133">Transmembrane helix</keyword>
<evidence type="ECO:0000256" key="7">
    <source>
        <dbReference type="ARBA" id="ARBA00022840"/>
    </source>
</evidence>
<evidence type="ECO:0000256" key="3">
    <source>
        <dbReference type="ARBA" id="ARBA00022553"/>
    </source>
</evidence>
<keyword evidence="11" id="KW-0472">Membrane</keyword>
<dbReference type="Pfam" id="PF07730">
    <property type="entry name" value="HisKA_3"/>
    <property type="match status" value="1"/>
</dbReference>
<evidence type="ECO:0000256" key="11">
    <source>
        <dbReference type="SAM" id="Phobius"/>
    </source>
</evidence>
<feature type="domain" description="Signal transduction histidine kinase subgroup 3 dimerisation and phosphoacceptor" evidence="13">
    <location>
        <begin position="191"/>
        <end position="254"/>
    </location>
</feature>
<evidence type="ECO:0000313" key="14">
    <source>
        <dbReference type="EMBL" id="OMI40224.1"/>
    </source>
</evidence>
<accession>A0A1R1SPJ0</accession>
<evidence type="ECO:0000256" key="10">
    <source>
        <dbReference type="SAM" id="MobiDB-lite"/>
    </source>
</evidence>
<feature type="transmembrane region" description="Helical" evidence="11">
    <location>
        <begin position="12"/>
        <end position="37"/>
    </location>
</feature>
<feature type="coiled-coil region" evidence="9">
    <location>
        <begin position="161"/>
        <end position="188"/>
    </location>
</feature>
<organism evidence="14 15">
    <name type="scientific">Streptomyces sparsogenes DSM 40356</name>
    <dbReference type="NCBI Taxonomy" id="1331668"/>
    <lineage>
        <taxon>Bacteria</taxon>
        <taxon>Bacillati</taxon>
        <taxon>Actinomycetota</taxon>
        <taxon>Actinomycetes</taxon>
        <taxon>Kitasatosporales</taxon>
        <taxon>Streptomycetaceae</taxon>
        <taxon>Streptomyces</taxon>
    </lineage>
</organism>
<name>A0A1R1SPJ0_9ACTN</name>
<dbReference type="GO" id="GO:0000155">
    <property type="term" value="F:phosphorelay sensor kinase activity"/>
    <property type="evidence" value="ECO:0007669"/>
    <property type="project" value="InterPro"/>
</dbReference>
<evidence type="ECO:0000313" key="15">
    <source>
        <dbReference type="Proteomes" id="UP000186168"/>
    </source>
</evidence>
<protein>
    <recommendedName>
        <fullName evidence="2">histidine kinase</fullName>
        <ecNumber evidence="2">2.7.13.3</ecNumber>
    </recommendedName>
</protein>
<dbReference type="InterPro" id="IPR036890">
    <property type="entry name" value="HATPase_C_sf"/>
</dbReference>
<dbReference type="EC" id="2.7.13.3" evidence="2"/>
<evidence type="ECO:0000256" key="2">
    <source>
        <dbReference type="ARBA" id="ARBA00012438"/>
    </source>
</evidence>
<keyword evidence="5" id="KW-0547">Nucleotide-binding</keyword>
<feature type="region of interest" description="Disordered" evidence="10">
    <location>
        <begin position="341"/>
        <end position="370"/>
    </location>
</feature>
<evidence type="ECO:0000259" key="13">
    <source>
        <dbReference type="Pfam" id="PF07730"/>
    </source>
</evidence>
<evidence type="ECO:0000259" key="12">
    <source>
        <dbReference type="Pfam" id="PF02518"/>
    </source>
</evidence>
<keyword evidence="15" id="KW-1185">Reference proteome</keyword>
<proteinExistence type="predicted"/>
<comment type="caution">
    <text evidence="14">The sequence shown here is derived from an EMBL/GenBank/DDBJ whole genome shotgun (WGS) entry which is preliminary data.</text>
</comment>
<keyword evidence="7" id="KW-0067">ATP-binding</keyword>
<dbReference type="PANTHER" id="PTHR24421">
    <property type="entry name" value="NITRATE/NITRITE SENSOR PROTEIN NARX-RELATED"/>
    <property type="match status" value="1"/>
</dbReference>
<dbReference type="EMBL" id="ASQP01000099">
    <property type="protein sequence ID" value="OMI40224.1"/>
    <property type="molecule type" value="Genomic_DNA"/>
</dbReference>
<evidence type="ECO:0000256" key="1">
    <source>
        <dbReference type="ARBA" id="ARBA00000085"/>
    </source>
</evidence>
<dbReference type="GeneID" id="96745157"/>
<dbReference type="Proteomes" id="UP000186168">
    <property type="component" value="Unassembled WGS sequence"/>
</dbReference>
<reference evidence="14 15" key="1">
    <citation type="submission" date="2013-05" db="EMBL/GenBank/DDBJ databases">
        <title>Genome sequence of Streptomyces sparsogenes DSM 40356.</title>
        <authorList>
            <person name="Coyne S."/>
            <person name="Seebeck F.P."/>
        </authorList>
    </citation>
    <scope>NUCLEOTIDE SEQUENCE [LARGE SCALE GENOMIC DNA]</scope>
    <source>
        <strain evidence="14 15">DSM 40356</strain>
    </source>
</reference>
<keyword evidence="6 14" id="KW-0418">Kinase</keyword>
<dbReference type="GO" id="GO:0016020">
    <property type="term" value="C:membrane"/>
    <property type="evidence" value="ECO:0007669"/>
    <property type="project" value="InterPro"/>
</dbReference>
<feature type="region of interest" description="Disordered" evidence="10">
    <location>
        <begin position="406"/>
        <end position="433"/>
    </location>
</feature>
<evidence type="ECO:0000256" key="4">
    <source>
        <dbReference type="ARBA" id="ARBA00022679"/>
    </source>
</evidence>
<evidence type="ECO:0000256" key="8">
    <source>
        <dbReference type="ARBA" id="ARBA00023012"/>
    </source>
</evidence>
<dbReference type="RefSeq" id="WP_079151104.1">
    <property type="nucleotide sequence ID" value="NZ_ASQP01000099.1"/>
</dbReference>
<dbReference type="Pfam" id="PF02518">
    <property type="entry name" value="HATPase_c"/>
    <property type="match status" value="1"/>
</dbReference>
<keyword evidence="11" id="KW-0812">Transmembrane</keyword>
<evidence type="ECO:0000256" key="9">
    <source>
        <dbReference type="SAM" id="Coils"/>
    </source>
</evidence>
<dbReference type="GO" id="GO:0046983">
    <property type="term" value="F:protein dimerization activity"/>
    <property type="evidence" value="ECO:0007669"/>
    <property type="project" value="InterPro"/>
</dbReference>
<dbReference type="Gene3D" id="1.20.5.1930">
    <property type="match status" value="1"/>
</dbReference>
<dbReference type="STRING" id="67365.GCA_001704635_07745"/>
<feature type="domain" description="Histidine kinase/HSP90-like ATPase" evidence="12">
    <location>
        <begin position="306"/>
        <end position="404"/>
    </location>
</feature>